<evidence type="ECO:0000313" key="3">
    <source>
        <dbReference type="Proteomes" id="UP001055286"/>
    </source>
</evidence>
<accession>A0AA37HE56</accession>
<dbReference type="Proteomes" id="UP001055286">
    <property type="component" value="Unassembled WGS sequence"/>
</dbReference>
<organism evidence="2 3">
    <name type="scientific">Methylobacterium frigidaeris</name>
    <dbReference type="NCBI Taxonomy" id="2038277"/>
    <lineage>
        <taxon>Bacteria</taxon>
        <taxon>Pseudomonadati</taxon>
        <taxon>Pseudomonadota</taxon>
        <taxon>Alphaproteobacteria</taxon>
        <taxon>Hyphomicrobiales</taxon>
        <taxon>Methylobacteriaceae</taxon>
        <taxon>Methylobacterium</taxon>
    </lineage>
</organism>
<feature type="region of interest" description="Disordered" evidence="1">
    <location>
        <begin position="1"/>
        <end position="23"/>
    </location>
</feature>
<gene>
    <name evidence="2" type="ORF">MPEAHAMD_4267</name>
</gene>
<reference evidence="2" key="2">
    <citation type="submission" date="2021-08" db="EMBL/GenBank/DDBJ databases">
        <authorList>
            <person name="Tani A."/>
            <person name="Ola A."/>
            <person name="Ogura Y."/>
            <person name="Katsura K."/>
            <person name="Hayashi T."/>
        </authorList>
    </citation>
    <scope>NUCLEOTIDE SEQUENCE</scope>
    <source>
        <strain evidence="2">JCM 32048</strain>
    </source>
</reference>
<dbReference type="RefSeq" id="WP_099908461.1">
    <property type="nucleotide sequence ID" value="NZ_BPQJ01000021.1"/>
</dbReference>
<protein>
    <submittedName>
        <fullName evidence="2">Uncharacterized protein</fullName>
    </submittedName>
</protein>
<name>A0AA37HE56_9HYPH</name>
<keyword evidence="3" id="KW-1185">Reference proteome</keyword>
<reference evidence="2" key="1">
    <citation type="journal article" date="2016" name="Front. Microbiol.">
        <title>Genome Sequence of the Piezophilic, Mesophilic Sulfate-Reducing Bacterium Desulfovibrio indicus J2T.</title>
        <authorList>
            <person name="Cao J."/>
            <person name="Maignien L."/>
            <person name="Shao Z."/>
            <person name="Alain K."/>
            <person name="Jebbar M."/>
        </authorList>
    </citation>
    <scope>NUCLEOTIDE SEQUENCE</scope>
    <source>
        <strain evidence="2">JCM 32048</strain>
    </source>
</reference>
<evidence type="ECO:0000313" key="2">
    <source>
        <dbReference type="EMBL" id="GJD64093.1"/>
    </source>
</evidence>
<dbReference type="AlphaFoldDB" id="A0AA37HE56"/>
<dbReference type="EMBL" id="BPQJ01000021">
    <property type="protein sequence ID" value="GJD64093.1"/>
    <property type="molecule type" value="Genomic_DNA"/>
</dbReference>
<comment type="caution">
    <text evidence="2">The sequence shown here is derived from an EMBL/GenBank/DDBJ whole genome shotgun (WGS) entry which is preliminary data.</text>
</comment>
<proteinExistence type="predicted"/>
<sequence length="80" mass="8813">MTMAPTQSRPLDMLDASQQKPLQAPLGARDLADGTEAVAMRGDSADQPDVFCPAVVSIEDQRARAQQEFKRIWDLCTLTH</sequence>
<evidence type="ECO:0000256" key="1">
    <source>
        <dbReference type="SAM" id="MobiDB-lite"/>
    </source>
</evidence>